<protein>
    <submittedName>
        <fullName evidence="2">Transposase</fullName>
    </submittedName>
</protein>
<dbReference type="InterPro" id="IPR036397">
    <property type="entry name" value="RNaseH_sf"/>
</dbReference>
<keyword evidence="3" id="KW-1185">Reference proteome</keyword>
<sequence>MHLKPWATLEKKNCTYYEQDPEKVAVFQAAFEKLCHLPTVYIDETGFNTYFYREYGRSPCGRMIEGKVSGKKYQRISLVAGLVGDRIIAPMTYESTMTSEFFEAWFKEFLLPNLDSPSLIIMDNARFHRMRQLRILCEDRGHIVLPLQPYSPELNPIEKIWAHIKKHLRKVLSTCNTFLDALLSYSCFT</sequence>
<evidence type="ECO:0000313" key="3">
    <source>
        <dbReference type="Proteomes" id="UP001549055"/>
    </source>
</evidence>
<dbReference type="EMBL" id="JBEPMK010000003">
    <property type="protein sequence ID" value="MET3644431.1"/>
    <property type="molecule type" value="Genomic_DNA"/>
</dbReference>
<dbReference type="SUPFAM" id="SSF53098">
    <property type="entry name" value="Ribonuclease H-like"/>
    <property type="match status" value="1"/>
</dbReference>
<dbReference type="InterPro" id="IPR012337">
    <property type="entry name" value="RNaseH-like_sf"/>
</dbReference>
<proteinExistence type="predicted"/>
<feature type="domain" description="Tc1-like transposase DDE" evidence="1">
    <location>
        <begin position="39"/>
        <end position="170"/>
    </location>
</feature>
<dbReference type="PANTHER" id="PTHR46564:SF1">
    <property type="entry name" value="TRANSPOSASE"/>
    <property type="match status" value="1"/>
</dbReference>
<reference evidence="2 3" key="1">
    <citation type="submission" date="2024-06" db="EMBL/GenBank/DDBJ databases">
        <title>Genomic Encyclopedia of Type Strains, Phase IV (KMG-IV): sequencing the most valuable type-strain genomes for metagenomic binning, comparative biology and taxonomic classification.</title>
        <authorList>
            <person name="Goeker M."/>
        </authorList>
    </citation>
    <scope>NUCLEOTIDE SEQUENCE [LARGE SCALE GENOMIC DNA]</scope>
    <source>
        <strain evidence="2 3">DSM 15349</strain>
    </source>
</reference>
<name>A0ABV2JKK1_9STRE</name>
<dbReference type="Proteomes" id="UP001549055">
    <property type="component" value="Unassembled WGS sequence"/>
</dbReference>
<evidence type="ECO:0000313" key="2">
    <source>
        <dbReference type="EMBL" id="MET3644431.1"/>
    </source>
</evidence>
<accession>A0ABV2JKK1</accession>
<dbReference type="Gene3D" id="3.30.420.10">
    <property type="entry name" value="Ribonuclease H-like superfamily/Ribonuclease H"/>
    <property type="match status" value="1"/>
</dbReference>
<comment type="caution">
    <text evidence="2">The sequence shown here is derived from an EMBL/GenBank/DDBJ whole genome shotgun (WGS) entry which is preliminary data.</text>
</comment>
<organism evidence="2 3">
    <name type="scientific">Streptococcus gallinaceus</name>
    <dbReference type="NCBI Taxonomy" id="165758"/>
    <lineage>
        <taxon>Bacteria</taxon>
        <taxon>Bacillati</taxon>
        <taxon>Bacillota</taxon>
        <taxon>Bacilli</taxon>
        <taxon>Lactobacillales</taxon>
        <taxon>Streptococcaceae</taxon>
        <taxon>Streptococcus</taxon>
    </lineage>
</organism>
<dbReference type="PANTHER" id="PTHR46564">
    <property type="entry name" value="TRANSPOSASE"/>
    <property type="match status" value="1"/>
</dbReference>
<evidence type="ECO:0000259" key="1">
    <source>
        <dbReference type="Pfam" id="PF13358"/>
    </source>
</evidence>
<dbReference type="Pfam" id="PF13358">
    <property type="entry name" value="DDE_3"/>
    <property type="match status" value="1"/>
</dbReference>
<dbReference type="InterPro" id="IPR038717">
    <property type="entry name" value="Tc1-like_DDE_dom"/>
</dbReference>
<gene>
    <name evidence="2" type="ORF">ABID27_001055</name>
</gene>